<proteinExistence type="inferred from homology"/>
<evidence type="ECO:0000256" key="7">
    <source>
        <dbReference type="RuleBase" id="RU003956"/>
    </source>
</evidence>
<evidence type="ECO:0000256" key="2">
    <source>
        <dbReference type="ARBA" id="ARBA00012925"/>
    </source>
</evidence>
<feature type="binding site" evidence="6">
    <location>
        <position position="82"/>
    </location>
    <ligand>
        <name>Zn(2+)</name>
        <dbReference type="ChEBI" id="CHEBI:29105"/>
    </ligand>
</feature>
<comment type="cofactor">
    <cofactor evidence="6">
        <name>Zn(2+)</name>
        <dbReference type="ChEBI" id="CHEBI:29105"/>
    </cofactor>
    <text evidence="6">Binds 1 zinc ion per subunit.</text>
</comment>
<dbReference type="Gene3D" id="3.40.1050.10">
    <property type="entry name" value="Carbonic anhydrase"/>
    <property type="match status" value="1"/>
</dbReference>
<evidence type="ECO:0000256" key="4">
    <source>
        <dbReference type="ARBA" id="ARBA00023239"/>
    </source>
</evidence>
<keyword evidence="6" id="KW-0479">Metal-binding</keyword>
<dbReference type="EMBL" id="FNNA01000001">
    <property type="protein sequence ID" value="SDW41106.1"/>
    <property type="molecule type" value="Genomic_DNA"/>
</dbReference>
<keyword evidence="9" id="KW-1185">Reference proteome</keyword>
<evidence type="ECO:0000313" key="9">
    <source>
        <dbReference type="Proteomes" id="UP000182944"/>
    </source>
</evidence>
<evidence type="ECO:0000256" key="6">
    <source>
        <dbReference type="PIRSR" id="PIRSR601765-1"/>
    </source>
</evidence>
<feature type="binding site" evidence="6">
    <location>
        <position position="136"/>
    </location>
    <ligand>
        <name>Zn(2+)</name>
        <dbReference type="ChEBI" id="CHEBI:29105"/>
    </ligand>
</feature>
<dbReference type="PANTHER" id="PTHR11002:SF79">
    <property type="entry name" value="CARBONIC ANHYDRASE 2"/>
    <property type="match status" value="1"/>
</dbReference>
<dbReference type="AlphaFoldDB" id="A0A1H2TAY4"/>
<evidence type="ECO:0000256" key="5">
    <source>
        <dbReference type="ARBA" id="ARBA00048348"/>
    </source>
</evidence>
<comment type="similarity">
    <text evidence="1 7">Belongs to the beta-class carbonic anhydrase family.</text>
</comment>
<dbReference type="InterPro" id="IPR015892">
    <property type="entry name" value="Carbonic_anhydrase_CS"/>
</dbReference>
<accession>A0A1H2TAY4</accession>
<dbReference type="GO" id="GO:0015976">
    <property type="term" value="P:carbon utilization"/>
    <property type="evidence" value="ECO:0007669"/>
    <property type="project" value="InterPro"/>
</dbReference>
<feature type="binding site" evidence="6">
    <location>
        <position position="80"/>
    </location>
    <ligand>
        <name>Zn(2+)</name>
        <dbReference type="ChEBI" id="CHEBI:29105"/>
    </ligand>
</feature>
<evidence type="ECO:0000256" key="1">
    <source>
        <dbReference type="ARBA" id="ARBA00006217"/>
    </source>
</evidence>
<feature type="binding site" evidence="6">
    <location>
        <position position="133"/>
    </location>
    <ligand>
        <name>Zn(2+)</name>
        <dbReference type="ChEBI" id="CHEBI:29105"/>
    </ligand>
</feature>
<dbReference type="GO" id="GO:0004089">
    <property type="term" value="F:carbonate dehydratase activity"/>
    <property type="evidence" value="ECO:0007669"/>
    <property type="project" value="UniProtKB-UniRule"/>
</dbReference>
<organism evidence="8 9">
    <name type="scientific">Paracoccus sanguinis</name>
    <dbReference type="NCBI Taxonomy" id="1545044"/>
    <lineage>
        <taxon>Bacteria</taxon>
        <taxon>Pseudomonadati</taxon>
        <taxon>Pseudomonadota</taxon>
        <taxon>Alphaproteobacteria</taxon>
        <taxon>Rhodobacterales</taxon>
        <taxon>Paracoccaceae</taxon>
        <taxon>Paracoccus</taxon>
    </lineage>
</organism>
<dbReference type="EC" id="4.2.1.1" evidence="2 7"/>
<dbReference type="STRING" id="1545044.SAMN05444276_101900"/>
<dbReference type="InterPro" id="IPR001765">
    <property type="entry name" value="Carbonic_anhydrase"/>
</dbReference>
<dbReference type="GO" id="GO:0008270">
    <property type="term" value="F:zinc ion binding"/>
    <property type="evidence" value="ECO:0007669"/>
    <property type="project" value="UniProtKB-UniRule"/>
</dbReference>
<dbReference type="PROSITE" id="PS00704">
    <property type="entry name" value="PROK_CO2_ANHYDRASE_1"/>
    <property type="match status" value="1"/>
</dbReference>
<evidence type="ECO:0000256" key="3">
    <source>
        <dbReference type="ARBA" id="ARBA00022833"/>
    </source>
</evidence>
<evidence type="ECO:0000313" key="8">
    <source>
        <dbReference type="EMBL" id="SDW41106.1"/>
    </source>
</evidence>
<comment type="catalytic activity">
    <reaction evidence="5 7">
        <text>hydrogencarbonate + H(+) = CO2 + H2O</text>
        <dbReference type="Rhea" id="RHEA:10748"/>
        <dbReference type="ChEBI" id="CHEBI:15377"/>
        <dbReference type="ChEBI" id="CHEBI:15378"/>
        <dbReference type="ChEBI" id="CHEBI:16526"/>
        <dbReference type="ChEBI" id="CHEBI:17544"/>
        <dbReference type="EC" id="4.2.1.1"/>
    </reaction>
</comment>
<name>A0A1H2TAY4_9RHOB</name>
<dbReference type="PROSITE" id="PS00705">
    <property type="entry name" value="PROK_CO2_ANHYDRASE_2"/>
    <property type="match status" value="1"/>
</dbReference>
<dbReference type="InterPro" id="IPR036874">
    <property type="entry name" value="Carbonic_anhydrase_sf"/>
</dbReference>
<dbReference type="SMART" id="SM00947">
    <property type="entry name" value="Pro_CA"/>
    <property type="match status" value="1"/>
</dbReference>
<comment type="function">
    <text evidence="7">Reversible hydration of carbon dioxide.</text>
</comment>
<dbReference type="Proteomes" id="UP000182944">
    <property type="component" value="Unassembled WGS sequence"/>
</dbReference>
<sequence>MAHEIFDKAVDAGQRLRDECDAAGSVLDDPRAAVSPEAALARLTEGNARYVAGASRGADHAAGRVERARGQAPFAALVSCADSRVAPELAFDEPPGALFVCRLAGNLVNADVLASLEYAVTFLGASLIVVLGHSGCGAVDAAIRVAETAEVLPGNLDQMAVSILPAVTRAQRAGHGDAGALLDAVIAENARLSAQRITSRSATLAEAVETGRLAVRAAVYEIASGEVRFID</sequence>
<reference evidence="9" key="1">
    <citation type="submission" date="2016-10" db="EMBL/GenBank/DDBJ databases">
        <authorList>
            <person name="Varghese N."/>
            <person name="Submissions S."/>
        </authorList>
    </citation>
    <scope>NUCLEOTIDE SEQUENCE [LARGE SCALE GENOMIC DNA]</scope>
    <source>
        <strain evidence="9">DSM 29303</strain>
    </source>
</reference>
<dbReference type="SUPFAM" id="SSF53056">
    <property type="entry name" value="beta-carbonic anhydrase, cab"/>
    <property type="match status" value="1"/>
</dbReference>
<dbReference type="RefSeq" id="WP_052176352.1">
    <property type="nucleotide sequence ID" value="NZ_FNNA01000001.1"/>
</dbReference>
<keyword evidence="3 6" id="KW-0862">Zinc</keyword>
<protein>
    <recommendedName>
        <fullName evidence="2 7">Carbonic anhydrase</fullName>
        <ecNumber evidence="2 7">4.2.1.1</ecNumber>
    </recommendedName>
    <alternativeName>
        <fullName evidence="7">Carbonate dehydratase</fullName>
    </alternativeName>
</protein>
<gene>
    <name evidence="8" type="ORF">SAMN05444276_101900</name>
</gene>
<dbReference type="Pfam" id="PF00484">
    <property type="entry name" value="Pro_CA"/>
    <property type="match status" value="1"/>
</dbReference>
<dbReference type="PANTHER" id="PTHR11002">
    <property type="entry name" value="CARBONIC ANHYDRASE"/>
    <property type="match status" value="1"/>
</dbReference>
<keyword evidence="4 7" id="KW-0456">Lyase</keyword>